<sequence length="584" mass="65924">MAPIRSNKGKQKVSSSDNIEIRSPGQRSVGQRVVFSNNIAVLVNPRNNVDNFEELFKVSRKTFNHIRSIVKDHMLSLPISYRFQDRKEMSLNDQIAIALRRLSSVDPIINIADLFGAYEPNVFDITWRFVEALEACGRDHISWPRDMATIKSNFEKAGGMPNCCGAIETAYLKMYPHDSEGDTTVWRDREKKDSNHHSMILQVIVDHRLRFVDVVTGFPGSMTKEDVLVESQIYKLAQKRKRLDVPRMKLCEGTELREYLVGGFGFQLRPWLITPYNKKEMSGDETEFDKKQSATGLVANRALDKLKNVWAVIDGGMWSPDRNKLPIIILACCLLHNIVINVEGDGTSNDLMVSKEYSDDMFPYGNVSDVVYVVTWKGTEELLSASMDALLWTLGNSLHESTMVYLVYVFPELRFIPTPLGRLPIAQVNPEQKESYLIQERRKRSEYLQKFLSLCSSAKVQVETVLIESDMEAKAILDLIPILNIKKLVLGATKSSVRKLKSSSKRGSGGGTLDQIIHNAPQFCEVKVICEGKEVSLQDQFTSEPPSPSSTAPSQRDINVDTLKTMQVQQAHTDGFVNCSCFKL</sequence>
<evidence type="ECO:0000256" key="1">
    <source>
        <dbReference type="ARBA" id="ARBA00001968"/>
    </source>
</evidence>
<dbReference type="Pfam" id="PF13359">
    <property type="entry name" value="DDE_Tnp_4"/>
    <property type="match status" value="1"/>
</dbReference>
<comment type="caution">
    <text evidence="5">The sequence shown here is derived from an EMBL/GenBank/DDBJ whole genome shotgun (WGS) entry which is preliminary data.</text>
</comment>
<keyword evidence="6" id="KW-1185">Reference proteome</keyword>
<reference evidence="5 6" key="1">
    <citation type="journal article" date="2018" name="Mol. Plant">
        <title>The genome of Artemisia annua provides insight into the evolution of Asteraceae family and artemisinin biosynthesis.</title>
        <authorList>
            <person name="Shen Q."/>
            <person name="Zhang L."/>
            <person name="Liao Z."/>
            <person name="Wang S."/>
            <person name="Yan T."/>
            <person name="Shi P."/>
            <person name="Liu M."/>
            <person name="Fu X."/>
            <person name="Pan Q."/>
            <person name="Wang Y."/>
            <person name="Lv Z."/>
            <person name="Lu X."/>
            <person name="Zhang F."/>
            <person name="Jiang W."/>
            <person name="Ma Y."/>
            <person name="Chen M."/>
            <person name="Hao X."/>
            <person name="Li L."/>
            <person name="Tang Y."/>
            <person name="Lv G."/>
            <person name="Zhou Y."/>
            <person name="Sun X."/>
            <person name="Brodelius P.E."/>
            <person name="Rose J.K.C."/>
            <person name="Tang K."/>
        </authorList>
    </citation>
    <scope>NUCLEOTIDE SEQUENCE [LARGE SCALE GENOMIC DNA]</scope>
    <source>
        <strain evidence="6">cv. Huhao1</strain>
        <tissue evidence="5">Leaf</tissue>
    </source>
</reference>
<dbReference type="Gene3D" id="3.40.50.620">
    <property type="entry name" value="HUPs"/>
    <property type="match status" value="1"/>
</dbReference>
<dbReference type="InterPro" id="IPR027806">
    <property type="entry name" value="HARBI1_dom"/>
</dbReference>
<dbReference type="PANTHER" id="PTHR47382">
    <property type="entry name" value="U-BOX DOMAIN-CONTAINING PROTEIN 52-LIKE"/>
    <property type="match status" value="1"/>
</dbReference>
<dbReference type="PANTHER" id="PTHR47382:SF3">
    <property type="entry name" value="ADENINE NUCLEOTIDE ALPHA HYDROLASES-LIKE SUPERFAMILY PROTEIN"/>
    <property type="match status" value="1"/>
</dbReference>
<protein>
    <recommendedName>
        <fullName evidence="4">DDE Tnp4 domain-containing protein</fullName>
    </recommendedName>
</protein>
<accession>A0A2U1LR31</accession>
<evidence type="ECO:0000256" key="3">
    <source>
        <dbReference type="SAM" id="MobiDB-lite"/>
    </source>
</evidence>
<dbReference type="SUPFAM" id="SSF52402">
    <property type="entry name" value="Adenine nucleotide alpha hydrolases-like"/>
    <property type="match status" value="1"/>
</dbReference>
<comment type="cofactor">
    <cofactor evidence="1">
        <name>a divalent metal cation</name>
        <dbReference type="ChEBI" id="CHEBI:60240"/>
    </cofactor>
</comment>
<dbReference type="CDD" id="cd01989">
    <property type="entry name" value="USP_STK_Ubox_N"/>
    <property type="match status" value="1"/>
</dbReference>
<evidence type="ECO:0000256" key="2">
    <source>
        <dbReference type="ARBA" id="ARBA00022723"/>
    </source>
</evidence>
<evidence type="ECO:0000259" key="4">
    <source>
        <dbReference type="Pfam" id="PF13359"/>
    </source>
</evidence>
<feature type="domain" description="DDE Tnp4" evidence="4">
    <location>
        <begin position="195"/>
        <end position="337"/>
    </location>
</feature>
<dbReference type="EMBL" id="PKPP01008153">
    <property type="protein sequence ID" value="PWA51458.1"/>
    <property type="molecule type" value="Genomic_DNA"/>
</dbReference>
<evidence type="ECO:0000313" key="6">
    <source>
        <dbReference type="Proteomes" id="UP000245207"/>
    </source>
</evidence>
<dbReference type="GO" id="GO:0046872">
    <property type="term" value="F:metal ion binding"/>
    <property type="evidence" value="ECO:0007669"/>
    <property type="project" value="UniProtKB-KW"/>
</dbReference>
<name>A0A2U1LR31_ARTAN</name>
<dbReference type="AlphaFoldDB" id="A0A2U1LR31"/>
<feature type="region of interest" description="Disordered" evidence="3">
    <location>
        <begin position="1"/>
        <end position="24"/>
    </location>
</feature>
<proteinExistence type="predicted"/>
<keyword evidence="2" id="KW-0479">Metal-binding</keyword>
<dbReference type="Proteomes" id="UP000245207">
    <property type="component" value="Unassembled WGS sequence"/>
</dbReference>
<organism evidence="5 6">
    <name type="scientific">Artemisia annua</name>
    <name type="common">Sweet wormwood</name>
    <dbReference type="NCBI Taxonomy" id="35608"/>
    <lineage>
        <taxon>Eukaryota</taxon>
        <taxon>Viridiplantae</taxon>
        <taxon>Streptophyta</taxon>
        <taxon>Embryophyta</taxon>
        <taxon>Tracheophyta</taxon>
        <taxon>Spermatophyta</taxon>
        <taxon>Magnoliopsida</taxon>
        <taxon>eudicotyledons</taxon>
        <taxon>Gunneridae</taxon>
        <taxon>Pentapetalae</taxon>
        <taxon>asterids</taxon>
        <taxon>campanulids</taxon>
        <taxon>Asterales</taxon>
        <taxon>Asteraceae</taxon>
        <taxon>Asteroideae</taxon>
        <taxon>Anthemideae</taxon>
        <taxon>Artemisiinae</taxon>
        <taxon>Artemisia</taxon>
    </lineage>
</organism>
<dbReference type="OrthoDB" id="1654852at2759"/>
<dbReference type="InterPro" id="IPR014729">
    <property type="entry name" value="Rossmann-like_a/b/a_fold"/>
</dbReference>
<evidence type="ECO:0000313" key="5">
    <source>
        <dbReference type="EMBL" id="PWA51458.1"/>
    </source>
</evidence>
<gene>
    <name evidence="5" type="ORF">CTI12_AA417400</name>
</gene>